<keyword evidence="2" id="KW-1185">Reference proteome</keyword>
<evidence type="ECO:0000313" key="1">
    <source>
        <dbReference type="EMBL" id="GKT29959.1"/>
    </source>
</evidence>
<dbReference type="EMBL" id="BQXS01001013">
    <property type="protein sequence ID" value="GKT29959.1"/>
    <property type="molecule type" value="Genomic_DNA"/>
</dbReference>
<sequence>MSCKVLKRTPVNKKQELTSDQIIQVIQSGKPLKLLRIGYRDPETRIHYVYFITIFYPKLNLAYDEKALPPIIGGTCQRFLEIHPQNAEDGIAVRGFAEFPGIAQGEAGIP</sequence>
<evidence type="ECO:0008006" key="3">
    <source>
        <dbReference type="Google" id="ProtNLM"/>
    </source>
</evidence>
<comment type="caution">
    <text evidence="1">The sequence shown here is derived from an EMBL/GenBank/DDBJ whole genome shotgun (WGS) entry which is preliminary data.</text>
</comment>
<proteinExistence type="predicted"/>
<gene>
    <name evidence="1" type="ORF">ADUPG1_001316</name>
</gene>
<name>A0ABQ5KBN5_9EUKA</name>
<evidence type="ECO:0000313" key="2">
    <source>
        <dbReference type="Proteomes" id="UP001057375"/>
    </source>
</evidence>
<reference evidence="1" key="1">
    <citation type="submission" date="2022-03" db="EMBL/GenBank/DDBJ databases">
        <title>Draft genome sequence of Aduncisulcus paluster, a free-living microaerophilic Fornicata.</title>
        <authorList>
            <person name="Yuyama I."/>
            <person name="Kume K."/>
            <person name="Tamura T."/>
            <person name="Inagaki Y."/>
            <person name="Hashimoto T."/>
        </authorList>
    </citation>
    <scope>NUCLEOTIDE SEQUENCE</scope>
    <source>
        <strain evidence="1">NY0171</strain>
    </source>
</reference>
<dbReference type="Proteomes" id="UP001057375">
    <property type="component" value="Unassembled WGS sequence"/>
</dbReference>
<accession>A0ABQ5KBN5</accession>
<organism evidence="1 2">
    <name type="scientific">Aduncisulcus paluster</name>
    <dbReference type="NCBI Taxonomy" id="2918883"/>
    <lineage>
        <taxon>Eukaryota</taxon>
        <taxon>Metamonada</taxon>
        <taxon>Carpediemonas-like organisms</taxon>
        <taxon>Aduncisulcus</taxon>
    </lineage>
</organism>
<protein>
    <recommendedName>
        <fullName evidence="3">Ribulose-bisphosphate carboxylase</fullName>
    </recommendedName>
</protein>